<evidence type="ECO:0000256" key="4">
    <source>
        <dbReference type="PROSITE-ProRule" id="PRU00433"/>
    </source>
</evidence>
<comment type="caution">
    <text evidence="7">The sequence shown here is derived from an EMBL/GenBank/DDBJ whole genome shotgun (WGS) entry which is preliminary data.</text>
</comment>
<evidence type="ECO:0000256" key="1">
    <source>
        <dbReference type="ARBA" id="ARBA00022617"/>
    </source>
</evidence>
<feature type="transmembrane region" description="Helical" evidence="5">
    <location>
        <begin position="265"/>
        <end position="285"/>
    </location>
</feature>
<feature type="transmembrane region" description="Helical" evidence="5">
    <location>
        <begin position="292"/>
        <end position="316"/>
    </location>
</feature>
<dbReference type="Proteomes" id="UP001201449">
    <property type="component" value="Unassembled WGS sequence"/>
</dbReference>
<keyword evidence="5" id="KW-0812">Transmembrane</keyword>
<reference evidence="7 8" key="1">
    <citation type="submission" date="2022-01" db="EMBL/GenBank/DDBJ databases">
        <title>Mariniradius saccharolyticus sp. nov., isolated from sediment of a river.</title>
        <authorList>
            <person name="Liu H."/>
        </authorList>
    </citation>
    <scope>NUCLEOTIDE SEQUENCE [LARGE SCALE GENOMIC DNA]</scope>
    <source>
        <strain evidence="7 8">RY-2</strain>
    </source>
</reference>
<organism evidence="7 8">
    <name type="scientific">Mariniradius sediminis</name>
    <dbReference type="NCBI Taxonomy" id="2909237"/>
    <lineage>
        <taxon>Bacteria</taxon>
        <taxon>Pseudomonadati</taxon>
        <taxon>Bacteroidota</taxon>
        <taxon>Cytophagia</taxon>
        <taxon>Cytophagales</taxon>
        <taxon>Cyclobacteriaceae</taxon>
        <taxon>Mariniradius</taxon>
    </lineage>
</organism>
<dbReference type="PROSITE" id="PS51007">
    <property type="entry name" value="CYTC"/>
    <property type="match status" value="1"/>
</dbReference>
<dbReference type="InterPro" id="IPR036909">
    <property type="entry name" value="Cyt_c-like_dom_sf"/>
</dbReference>
<dbReference type="SUPFAM" id="SSF46626">
    <property type="entry name" value="Cytochrome c"/>
    <property type="match status" value="1"/>
</dbReference>
<proteinExistence type="predicted"/>
<dbReference type="InterPro" id="IPR009056">
    <property type="entry name" value="Cyt_c-like_dom"/>
</dbReference>
<keyword evidence="8" id="KW-1185">Reference proteome</keyword>
<feature type="domain" description="Cytochrome c" evidence="6">
    <location>
        <begin position="502"/>
        <end position="592"/>
    </location>
</feature>
<evidence type="ECO:0000256" key="2">
    <source>
        <dbReference type="ARBA" id="ARBA00022723"/>
    </source>
</evidence>
<dbReference type="Pfam" id="PF00034">
    <property type="entry name" value="Cytochrom_C"/>
    <property type="match status" value="1"/>
</dbReference>
<evidence type="ECO:0000256" key="3">
    <source>
        <dbReference type="ARBA" id="ARBA00023004"/>
    </source>
</evidence>
<keyword evidence="5" id="KW-1133">Transmembrane helix</keyword>
<feature type="transmembrane region" description="Helical" evidence="5">
    <location>
        <begin position="192"/>
        <end position="214"/>
    </location>
</feature>
<evidence type="ECO:0000313" key="7">
    <source>
        <dbReference type="EMBL" id="MCF1750813.1"/>
    </source>
</evidence>
<accession>A0ABS9BRZ2</accession>
<name>A0ABS9BRZ2_9BACT</name>
<keyword evidence="3 4" id="KW-0408">Iron</keyword>
<keyword evidence="5" id="KW-0472">Membrane</keyword>
<feature type="transmembrane region" description="Helical" evidence="5">
    <location>
        <begin position="66"/>
        <end position="85"/>
    </location>
</feature>
<dbReference type="EMBL" id="JAKEVZ010000004">
    <property type="protein sequence ID" value="MCF1750813.1"/>
    <property type="molecule type" value="Genomic_DNA"/>
</dbReference>
<dbReference type="RefSeq" id="WP_234860875.1">
    <property type="nucleotide sequence ID" value="NZ_JAKEVZ010000004.1"/>
</dbReference>
<sequence>MSTQRPHIEANLPGVNSTQYLVKSWMRWALFFFFAASVFGLMMRYYFLGEIPFFAYKNLLHTHSHIALLGWGYMLIMGYYVFSFGSDQKRAGLYKKMLTINVVAGLGMLASFPIQGYGAVSIFFSTIQLLSSYYFSVQILRDLKKAPSSTAVRMIQFSIYWMLLSTLGLLAIGPVSVLLGRNHPLYFMSVQWFLHLQLSGWFTYAVFGVLMHYLEEKGKTIHLSKTQEWTLHLSVLLTYALSVSWSTPMPFLSPTNSLGVVMQSLAYFWILRPLISALFPGLGFPSHWVDRLMYLGVLSLIAKALVMALLAVPSVAHISITIRLFVIGFIHLVMLGTVSLGIGAVMVRKGWLPIDKLSKKGWTLLIWAFVLTETLLFIQGLLLWIEAGYLPQYHLIVFSASVLFPVSLAVLLYAAFRSPLGETITPIQSKSNFNIQTKNQSMKSSVILSIGIAAFLWTSCGGGSNQGTYTPPSAEPAAEKAADPKGIGEIKSVEIGEGIDEALANKGKAIVDMKCTACHQLNDKRLVGPGFQGVTNRRKPEWIMNMITNVDVMLDQDPTAQALLEECLTRMPNQNISVGDARDILEFLRKNDLEKAGSKDGAL</sequence>
<feature type="transmembrane region" description="Helical" evidence="5">
    <location>
        <begin position="364"/>
        <end position="387"/>
    </location>
</feature>
<feature type="transmembrane region" description="Helical" evidence="5">
    <location>
        <begin position="158"/>
        <end position="180"/>
    </location>
</feature>
<keyword evidence="1 4" id="KW-0349">Heme</keyword>
<feature type="transmembrane region" description="Helical" evidence="5">
    <location>
        <begin position="393"/>
        <end position="416"/>
    </location>
</feature>
<evidence type="ECO:0000256" key="5">
    <source>
        <dbReference type="SAM" id="Phobius"/>
    </source>
</evidence>
<evidence type="ECO:0000313" key="8">
    <source>
        <dbReference type="Proteomes" id="UP001201449"/>
    </source>
</evidence>
<feature type="transmembrane region" description="Helical" evidence="5">
    <location>
        <begin position="226"/>
        <end position="245"/>
    </location>
</feature>
<gene>
    <name evidence="7" type="ORF">L0U89_06990</name>
</gene>
<keyword evidence="2 4" id="KW-0479">Metal-binding</keyword>
<evidence type="ECO:0000259" key="6">
    <source>
        <dbReference type="PROSITE" id="PS51007"/>
    </source>
</evidence>
<protein>
    <submittedName>
        <fullName evidence="7">Cytochrome c</fullName>
    </submittedName>
</protein>
<feature type="transmembrane region" description="Helical" evidence="5">
    <location>
        <begin position="28"/>
        <end position="46"/>
    </location>
</feature>
<dbReference type="Gene3D" id="1.10.760.10">
    <property type="entry name" value="Cytochrome c-like domain"/>
    <property type="match status" value="1"/>
</dbReference>
<feature type="transmembrane region" description="Helical" evidence="5">
    <location>
        <begin position="322"/>
        <end position="343"/>
    </location>
</feature>